<keyword evidence="1" id="KW-1185">Reference proteome</keyword>
<organism evidence="1 2">
    <name type="scientific">Angiostrongylus cantonensis</name>
    <name type="common">Rat lungworm</name>
    <dbReference type="NCBI Taxonomy" id="6313"/>
    <lineage>
        <taxon>Eukaryota</taxon>
        <taxon>Metazoa</taxon>
        <taxon>Ecdysozoa</taxon>
        <taxon>Nematoda</taxon>
        <taxon>Chromadorea</taxon>
        <taxon>Rhabditida</taxon>
        <taxon>Rhabditina</taxon>
        <taxon>Rhabditomorpha</taxon>
        <taxon>Strongyloidea</taxon>
        <taxon>Metastrongylidae</taxon>
        <taxon>Angiostrongylus</taxon>
    </lineage>
</organism>
<dbReference type="WBParaSite" id="ACAC_0000237701-mRNA-1">
    <property type="protein sequence ID" value="ACAC_0000237701-mRNA-1"/>
    <property type="gene ID" value="ACAC_0000237701"/>
</dbReference>
<evidence type="ECO:0000313" key="1">
    <source>
        <dbReference type="Proteomes" id="UP000035642"/>
    </source>
</evidence>
<dbReference type="AlphaFoldDB" id="A0A0K0CXQ5"/>
<sequence>MRSSAIQQPFPPQQLLGSSLNTQLYVLMNVQLQQMLNNSLPRADKVKNEIEDNYEQKFRLVIRLQITYASSELDPTSYTLDALEVSDKRTKSSRRYSQILSSNELTGTIRKNIL</sequence>
<name>A0A0K0CXQ5_ANGCA</name>
<evidence type="ECO:0000313" key="2">
    <source>
        <dbReference type="WBParaSite" id="ACAC_0000237701-mRNA-1"/>
    </source>
</evidence>
<accession>A0A0K0CXQ5</accession>
<proteinExistence type="predicted"/>
<dbReference type="STRING" id="6313.A0A0K0CXQ5"/>
<reference evidence="1" key="1">
    <citation type="submission" date="2012-09" db="EMBL/GenBank/DDBJ databases">
        <authorList>
            <person name="Martin A.A."/>
        </authorList>
    </citation>
    <scope>NUCLEOTIDE SEQUENCE</scope>
</reference>
<protein>
    <submittedName>
        <fullName evidence="2">Uncharacterized protein</fullName>
    </submittedName>
</protein>
<dbReference type="Proteomes" id="UP000035642">
    <property type="component" value="Unassembled WGS sequence"/>
</dbReference>
<reference evidence="2" key="2">
    <citation type="submission" date="2017-02" db="UniProtKB">
        <authorList>
            <consortium name="WormBaseParasite"/>
        </authorList>
    </citation>
    <scope>IDENTIFICATION</scope>
</reference>